<organism evidence="10 11">
    <name type="scientific">Marinilabilia rubra</name>
    <dbReference type="NCBI Taxonomy" id="2162893"/>
    <lineage>
        <taxon>Bacteria</taxon>
        <taxon>Pseudomonadati</taxon>
        <taxon>Bacteroidota</taxon>
        <taxon>Bacteroidia</taxon>
        <taxon>Marinilabiliales</taxon>
        <taxon>Marinilabiliaceae</taxon>
        <taxon>Marinilabilia</taxon>
    </lineage>
</organism>
<dbReference type="PANTHER" id="PTHR30294:SF29">
    <property type="entry name" value="MULTIDRUG ABC TRANSPORTER PERMEASE YBHS-RELATED"/>
    <property type="match status" value="1"/>
</dbReference>
<evidence type="ECO:0000313" key="11">
    <source>
        <dbReference type="Proteomes" id="UP000244956"/>
    </source>
</evidence>
<feature type="transmembrane region" description="Helical" evidence="8">
    <location>
        <begin position="175"/>
        <end position="199"/>
    </location>
</feature>
<name>A0A2U2B3E8_9BACT</name>
<feature type="transmembrane region" description="Helical" evidence="8">
    <location>
        <begin position="20"/>
        <end position="40"/>
    </location>
</feature>
<dbReference type="Pfam" id="PF12698">
    <property type="entry name" value="ABC2_membrane_3"/>
    <property type="match status" value="1"/>
</dbReference>
<comment type="caution">
    <text evidence="10">The sequence shown here is derived from an EMBL/GenBank/DDBJ whole genome shotgun (WGS) entry which is preliminary data.</text>
</comment>
<keyword evidence="11" id="KW-1185">Reference proteome</keyword>
<dbReference type="RefSeq" id="WP_109266257.1">
    <property type="nucleotide sequence ID" value="NZ_QEWP01000032.1"/>
</dbReference>
<dbReference type="InterPro" id="IPR013525">
    <property type="entry name" value="ABC2_TM"/>
</dbReference>
<dbReference type="PANTHER" id="PTHR30294">
    <property type="entry name" value="MEMBRANE COMPONENT OF ABC TRANSPORTER YHHJ-RELATED"/>
    <property type="match status" value="1"/>
</dbReference>
<dbReference type="PROSITE" id="PS51012">
    <property type="entry name" value="ABC_TM2"/>
    <property type="match status" value="1"/>
</dbReference>
<accession>A0A2U2B3E8</accession>
<feature type="transmembrane region" description="Helical" evidence="8">
    <location>
        <begin position="254"/>
        <end position="276"/>
    </location>
</feature>
<dbReference type="Gene3D" id="3.40.1710.10">
    <property type="entry name" value="abc type-2 transporter like domain"/>
    <property type="match status" value="1"/>
</dbReference>
<dbReference type="Proteomes" id="UP000244956">
    <property type="component" value="Unassembled WGS sequence"/>
</dbReference>
<evidence type="ECO:0000256" key="7">
    <source>
        <dbReference type="ARBA" id="ARBA00023136"/>
    </source>
</evidence>
<evidence type="ECO:0000259" key="9">
    <source>
        <dbReference type="PROSITE" id="PS51012"/>
    </source>
</evidence>
<gene>
    <name evidence="10" type="ORF">DDZ16_20020</name>
</gene>
<dbReference type="GO" id="GO:0140359">
    <property type="term" value="F:ABC-type transporter activity"/>
    <property type="evidence" value="ECO:0007669"/>
    <property type="project" value="InterPro"/>
</dbReference>
<comment type="similarity">
    <text evidence="2">Belongs to the ABC-2 integral membrane protein family.</text>
</comment>
<evidence type="ECO:0000256" key="1">
    <source>
        <dbReference type="ARBA" id="ARBA00004651"/>
    </source>
</evidence>
<keyword evidence="5 8" id="KW-0812">Transmembrane</keyword>
<comment type="subcellular location">
    <subcellularLocation>
        <location evidence="1">Cell membrane</location>
        <topology evidence="1">Multi-pass membrane protein</topology>
    </subcellularLocation>
</comment>
<evidence type="ECO:0000256" key="5">
    <source>
        <dbReference type="ARBA" id="ARBA00022692"/>
    </source>
</evidence>
<keyword evidence="7 8" id="KW-0472">Membrane</keyword>
<sequence>MRILYYLLQKEFIQIVRNKIILRLIFILPVVQLLVLVNAATMDMKNMEMVICDQDHSSLSNRLISKIEASPFFVLERMTPDVANGRERLESGEADLMLVIPNDFEQDVIKGQSGEIQLLANAINSQKAQLGYAYMQRLTSDLGHQFKLEMTGEKTQSTLSSTYTYWYNPELDYKFFMLPGILVVLVSVVGMFLTAMNLVREKEMGTIEQINVTPVPKYTFIVAKLLPFLVIGLFELALGLVIGKFVYNVPMQGSLWLVFGIASLYLAGLLGLGLLLSTFSASQQQVTFVSYFFLLVFILMSGIFTSVDNMPEWGQKVNLFNPLFYFIDVMRSILLKGAQFWDLWRQILGITILAISFLTLAVLNYRKTS</sequence>
<dbReference type="GO" id="GO:0005886">
    <property type="term" value="C:plasma membrane"/>
    <property type="evidence" value="ECO:0007669"/>
    <property type="project" value="UniProtKB-SubCell"/>
</dbReference>
<dbReference type="OrthoDB" id="9808686at2"/>
<feature type="transmembrane region" description="Helical" evidence="8">
    <location>
        <begin position="288"/>
        <end position="307"/>
    </location>
</feature>
<protein>
    <submittedName>
        <fullName evidence="10">ABC transporter permease</fullName>
    </submittedName>
</protein>
<dbReference type="InterPro" id="IPR047817">
    <property type="entry name" value="ABC2_TM_bact-type"/>
</dbReference>
<feature type="transmembrane region" description="Helical" evidence="8">
    <location>
        <begin position="220"/>
        <end position="242"/>
    </location>
</feature>
<evidence type="ECO:0000256" key="2">
    <source>
        <dbReference type="ARBA" id="ARBA00007783"/>
    </source>
</evidence>
<feature type="transmembrane region" description="Helical" evidence="8">
    <location>
        <begin position="347"/>
        <end position="365"/>
    </location>
</feature>
<keyword evidence="4" id="KW-1003">Cell membrane</keyword>
<evidence type="ECO:0000256" key="3">
    <source>
        <dbReference type="ARBA" id="ARBA00022448"/>
    </source>
</evidence>
<reference evidence="10 11" key="1">
    <citation type="submission" date="2018-05" db="EMBL/GenBank/DDBJ databases">
        <title>Marinilabilia rubrum sp. nov., isolated from saltern sediment.</title>
        <authorList>
            <person name="Zhang R."/>
        </authorList>
    </citation>
    <scope>NUCLEOTIDE SEQUENCE [LARGE SCALE GENOMIC DNA]</scope>
    <source>
        <strain evidence="10 11">WTE16</strain>
    </source>
</reference>
<feature type="domain" description="ABC transmembrane type-2" evidence="9">
    <location>
        <begin position="132"/>
        <end position="368"/>
    </location>
</feature>
<evidence type="ECO:0000256" key="6">
    <source>
        <dbReference type="ARBA" id="ARBA00022989"/>
    </source>
</evidence>
<proteinExistence type="inferred from homology"/>
<evidence type="ECO:0000313" key="10">
    <source>
        <dbReference type="EMBL" id="PWD97574.1"/>
    </source>
</evidence>
<dbReference type="AlphaFoldDB" id="A0A2U2B3E8"/>
<keyword evidence="6 8" id="KW-1133">Transmembrane helix</keyword>
<evidence type="ECO:0000256" key="4">
    <source>
        <dbReference type="ARBA" id="ARBA00022475"/>
    </source>
</evidence>
<evidence type="ECO:0000256" key="8">
    <source>
        <dbReference type="SAM" id="Phobius"/>
    </source>
</evidence>
<dbReference type="InterPro" id="IPR051449">
    <property type="entry name" value="ABC-2_transporter_component"/>
</dbReference>
<keyword evidence="3" id="KW-0813">Transport</keyword>
<dbReference type="EMBL" id="QEWP01000032">
    <property type="protein sequence ID" value="PWD97574.1"/>
    <property type="molecule type" value="Genomic_DNA"/>
</dbReference>